<reference evidence="1 2" key="2">
    <citation type="journal article" date="2009" name="PLoS ONE">
        <title>The photosynthetic apparatus and its regulation in the aerobic gammaproteobacterium Congregibacter litoralis gen. nov., sp. nov.</title>
        <authorList>
            <person name="Spring S."/>
            <person name="Lunsdorf H."/>
            <person name="Fuchs B.M."/>
            <person name="Tindall B.J."/>
        </authorList>
    </citation>
    <scope>NUCLEOTIDE SEQUENCE [LARGE SCALE GENOMIC DNA]</scope>
    <source>
        <strain evidence="1">KT71</strain>
    </source>
</reference>
<name>V7HUY5_9GAMM</name>
<dbReference type="EMBL" id="AAOA02000003">
    <property type="protein sequence ID" value="ESZ89352.1"/>
    <property type="molecule type" value="Genomic_DNA"/>
</dbReference>
<evidence type="ECO:0000313" key="1">
    <source>
        <dbReference type="EMBL" id="ESZ89352.1"/>
    </source>
</evidence>
<dbReference type="Proteomes" id="UP000019205">
    <property type="component" value="Chromosome"/>
</dbReference>
<comment type="caution">
    <text evidence="1">The sequence shown here is derived from an EMBL/GenBank/DDBJ whole genome shotgun (WGS) entry which is preliminary data.</text>
</comment>
<evidence type="ECO:0000313" key="2">
    <source>
        <dbReference type="Proteomes" id="UP000019205"/>
    </source>
</evidence>
<sequence>MKFSQIGQWLLSHPENERERLRSKVEESKLRLKRDQQAVRHMASATLSKRVAQPSSLAASASLGFVLAASRPAMKGKGVPSLTSLLSLGARALTLKSALSDV</sequence>
<proteinExistence type="predicted"/>
<keyword evidence="2" id="KW-1185">Reference proteome</keyword>
<organism evidence="1 2">
    <name type="scientific">Congregibacter litoralis KT71</name>
    <dbReference type="NCBI Taxonomy" id="314285"/>
    <lineage>
        <taxon>Bacteria</taxon>
        <taxon>Pseudomonadati</taxon>
        <taxon>Pseudomonadota</taxon>
        <taxon>Gammaproteobacteria</taxon>
        <taxon>Cellvibrionales</taxon>
        <taxon>Halieaceae</taxon>
        <taxon>Congregibacter</taxon>
    </lineage>
</organism>
<accession>V7HUY5</accession>
<dbReference type="AlphaFoldDB" id="V7HUY5"/>
<protein>
    <submittedName>
        <fullName evidence="1">Uncharacterized protein</fullName>
    </submittedName>
</protein>
<dbReference type="STRING" id="314285.KT71_003279"/>
<dbReference type="HOGENOM" id="CLU_2272592_0_0_6"/>
<gene>
    <name evidence="1" type="ORF">KT71_003279</name>
</gene>
<reference evidence="1 2" key="1">
    <citation type="journal article" date="2007" name="Proc. Natl. Acad. Sci. U.S.A.">
        <title>Characterization of a marine gammaproteobacterium capable of aerobic anoxygenic photosynthesis.</title>
        <authorList>
            <person name="Fuchs B.M."/>
            <person name="Spring S."/>
            <person name="Teeling H."/>
            <person name="Quast C."/>
            <person name="Wulf J."/>
            <person name="Schattenhofer M."/>
            <person name="Yan S."/>
            <person name="Ferriera S."/>
            <person name="Johnson J."/>
            <person name="Glockner F.O."/>
            <person name="Amann R."/>
        </authorList>
    </citation>
    <scope>NUCLEOTIDE SEQUENCE [LARGE SCALE GENOMIC DNA]</scope>
    <source>
        <strain evidence="1">KT71</strain>
    </source>
</reference>